<dbReference type="InterPro" id="IPR011011">
    <property type="entry name" value="Znf_FYVE_PHD"/>
</dbReference>
<evidence type="ECO:0000256" key="1">
    <source>
        <dbReference type="ARBA" id="ARBA00004123"/>
    </source>
</evidence>
<dbReference type="GO" id="GO:0008270">
    <property type="term" value="F:zinc ion binding"/>
    <property type="evidence" value="ECO:0007669"/>
    <property type="project" value="UniProtKB-KW"/>
</dbReference>
<proteinExistence type="predicted"/>
<dbReference type="InterPro" id="IPR019787">
    <property type="entry name" value="Znf_PHD-finger"/>
</dbReference>
<dbReference type="SUPFAM" id="SSF57903">
    <property type="entry name" value="FYVE/PHD zinc finger"/>
    <property type="match status" value="2"/>
</dbReference>
<dbReference type="CDD" id="cd15489">
    <property type="entry name" value="PHD_SF"/>
    <property type="match status" value="2"/>
</dbReference>
<dbReference type="InterPro" id="IPR028942">
    <property type="entry name" value="WHIM1_dom"/>
</dbReference>
<evidence type="ECO:0000256" key="2">
    <source>
        <dbReference type="ARBA" id="ARBA00022723"/>
    </source>
</evidence>
<protein>
    <submittedName>
        <fullName evidence="10">DDT domain-containing protein</fullName>
    </submittedName>
</protein>
<feature type="domain" description="PHD-type" evidence="8">
    <location>
        <begin position="451"/>
        <end position="498"/>
    </location>
</feature>
<feature type="domain" description="PHD-type" evidence="8">
    <location>
        <begin position="1705"/>
        <end position="1757"/>
    </location>
</feature>
<gene>
    <name evidence="10" type="ORF">Ccrd_021616</name>
</gene>
<evidence type="ECO:0000259" key="9">
    <source>
        <dbReference type="PROSITE" id="PS50827"/>
    </source>
</evidence>
<comment type="caution">
    <text evidence="10">The sequence shown here is derived from an EMBL/GenBank/DDBJ whole genome shotgun (WGS) entry which is preliminary data.</text>
</comment>
<feature type="region of interest" description="Disordered" evidence="7">
    <location>
        <begin position="1277"/>
        <end position="1391"/>
    </location>
</feature>
<feature type="compositionally biased region" description="Basic residues" evidence="7">
    <location>
        <begin position="1330"/>
        <end position="1341"/>
    </location>
</feature>
<dbReference type="GO" id="GO:0000785">
    <property type="term" value="C:chromatin"/>
    <property type="evidence" value="ECO:0007669"/>
    <property type="project" value="UniProtKB-ARBA"/>
</dbReference>
<dbReference type="Gramene" id="KVI00120">
    <property type="protein sequence ID" value="KVI00120"/>
    <property type="gene ID" value="Ccrd_021616"/>
</dbReference>
<keyword evidence="5" id="KW-0539">Nucleus</keyword>
<dbReference type="InterPro" id="IPR056618">
    <property type="entry name" value="Chromo_PTM"/>
</dbReference>
<dbReference type="PROSITE" id="PS50016">
    <property type="entry name" value="ZF_PHD_2"/>
    <property type="match status" value="2"/>
</dbReference>
<feature type="compositionally biased region" description="Basic and acidic residues" evidence="7">
    <location>
        <begin position="19"/>
        <end position="29"/>
    </location>
</feature>
<keyword evidence="2" id="KW-0479">Metal-binding</keyword>
<dbReference type="InterPro" id="IPR047365">
    <property type="entry name" value="Tudor_AtPTM-like"/>
</dbReference>
<dbReference type="Pfam" id="PF15612">
    <property type="entry name" value="WHIM1"/>
    <property type="match status" value="1"/>
</dbReference>
<feature type="compositionally biased region" description="Basic residues" evidence="7">
    <location>
        <begin position="1500"/>
        <end position="1513"/>
    </location>
</feature>
<evidence type="ECO:0000256" key="7">
    <source>
        <dbReference type="SAM" id="MobiDB-lite"/>
    </source>
</evidence>
<dbReference type="Pfam" id="PF02791">
    <property type="entry name" value="DDT"/>
    <property type="match status" value="1"/>
</dbReference>
<feature type="region of interest" description="Disordered" evidence="7">
    <location>
        <begin position="1"/>
        <end position="29"/>
    </location>
</feature>
<dbReference type="CDD" id="cd20401">
    <property type="entry name" value="Tudor_AtPTM-like"/>
    <property type="match status" value="1"/>
</dbReference>
<dbReference type="SMART" id="SM00571">
    <property type="entry name" value="DDT"/>
    <property type="match status" value="1"/>
</dbReference>
<feature type="region of interest" description="Disordered" evidence="7">
    <location>
        <begin position="182"/>
        <end position="225"/>
    </location>
</feature>
<evidence type="ECO:0000256" key="3">
    <source>
        <dbReference type="ARBA" id="ARBA00022771"/>
    </source>
</evidence>
<evidence type="ECO:0000256" key="6">
    <source>
        <dbReference type="PROSITE-ProRule" id="PRU00146"/>
    </source>
</evidence>
<dbReference type="Pfam" id="PF00628">
    <property type="entry name" value="PHD"/>
    <property type="match status" value="1"/>
</dbReference>
<name>A0A118JZM4_CYNCS</name>
<dbReference type="Pfam" id="PF24294">
    <property type="entry name" value="Chromo_PTM"/>
    <property type="match status" value="1"/>
</dbReference>
<comment type="subcellular location">
    <subcellularLocation>
        <location evidence="1">Nucleus</location>
    </subcellularLocation>
</comment>
<keyword evidence="4" id="KW-0862">Zinc</keyword>
<dbReference type="Proteomes" id="UP000243975">
    <property type="component" value="Unassembled WGS sequence"/>
</dbReference>
<feature type="compositionally biased region" description="Pro residues" evidence="7">
    <location>
        <begin position="212"/>
        <end position="221"/>
    </location>
</feature>
<evidence type="ECO:0000256" key="4">
    <source>
        <dbReference type="ARBA" id="ARBA00022833"/>
    </source>
</evidence>
<dbReference type="Pfam" id="PF21743">
    <property type="entry name" value="PTM_DIR17_Tudor"/>
    <property type="match status" value="1"/>
</dbReference>
<dbReference type="PANTHER" id="PTHR46508:SF1">
    <property type="entry name" value="PHD FINGER FAMILY PROTEIN"/>
    <property type="match status" value="1"/>
</dbReference>
<dbReference type="GO" id="GO:0005634">
    <property type="term" value="C:nucleus"/>
    <property type="evidence" value="ECO:0007669"/>
    <property type="project" value="UniProtKB-SubCell"/>
</dbReference>
<dbReference type="SMART" id="SM00249">
    <property type="entry name" value="PHD"/>
    <property type="match status" value="4"/>
</dbReference>
<dbReference type="InterPro" id="IPR013083">
    <property type="entry name" value="Znf_RING/FYVE/PHD"/>
</dbReference>
<feature type="compositionally biased region" description="Basic and acidic residues" evidence="7">
    <location>
        <begin position="1342"/>
        <end position="1355"/>
    </location>
</feature>
<feature type="compositionally biased region" description="Polar residues" evidence="7">
    <location>
        <begin position="1316"/>
        <end position="1329"/>
    </location>
</feature>
<evidence type="ECO:0000256" key="5">
    <source>
        <dbReference type="ARBA" id="ARBA00023242"/>
    </source>
</evidence>
<feature type="region of interest" description="Disordered" evidence="7">
    <location>
        <begin position="1500"/>
        <end position="1533"/>
    </location>
</feature>
<dbReference type="InterPro" id="IPR018501">
    <property type="entry name" value="DDT_dom"/>
</dbReference>
<feature type="compositionally biased region" description="Polar residues" evidence="7">
    <location>
        <begin position="1517"/>
        <end position="1529"/>
    </location>
</feature>
<feature type="domain" description="DDT" evidence="9">
    <location>
        <begin position="231"/>
        <end position="291"/>
    </location>
</feature>
<dbReference type="PANTHER" id="PTHR46508">
    <property type="entry name" value="PHD FINGER FAMILY PROTEIN"/>
    <property type="match status" value="1"/>
</dbReference>
<evidence type="ECO:0000313" key="10">
    <source>
        <dbReference type="EMBL" id="KVI00120.1"/>
    </source>
</evidence>
<feature type="compositionally biased region" description="Polar residues" evidence="7">
    <location>
        <begin position="1282"/>
        <end position="1297"/>
    </location>
</feature>
<dbReference type="PROSITE" id="PS01359">
    <property type="entry name" value="ZF_PHD_1"/>
    <property type="match status" value="1"/>
</dbReference>
<keyword evidence="3 6" id="KW-0863">Zinc-finger</keyword>
<sequence length="1758" mass="195095">MEPEVVKTERRGRKRKRKDGQGADKTAKKTAVETRSKVFVGRYVKKEFDGNGVFLGKIVSYDTGLYRVDYEDGDCEDLESGEVKAFIIGDKDMDDDFHRRKKALDEYILKKYAKDEVVRLDGAANKVEAVRSDGGRVGNNIELANAFKVETVRSDGGGVGNGVELANADKVESSIRGGAFELSGAQPEVDSESSSDVSDYEQSGDPVEVERPPVPPPPQLPPSSGNFGVSEEHVSYLLSVYSFLRSFSVCLFLSPFGLDEFVGALNCSTPNALLDAIHVALLRALKSHVEILSSEGSELASKCLRSMDWSLLDSLTWPVFILQYLMTMRYAEGPEWKAFYVSVLEKDYYTLSAGRKLTILQLLCDDALCSAELRAEIDMREGIEVGPDPDGVLVFADESIPRRVQPSSSNREAVKDIAESHMKTLPSTANSFAAKATGLYTGIDVDEDGNVDECRLCGMDGTLLCCDGCPSAYHTRCIGVNKMCIPEGAWYCPECAANRTGPNVTRVTTLRGAEFFGIDPYEQVFLGSCDHLLVMKASKSSELHIRYYSPVDIQKVLHTLTCSAEYRTLYLGICNSIMRYWEIPEHISSLADSFGTDKFLPNKMVDGEYSIPSTLLAKESSNVQDVIDTGNGNGVAEYNSKDVIAAWREENCKEPGFGKATLDEQVVEGSTQLGNYTNSVGANTETLWSTCSASLQPFSSELNQPCSSGKLSMKNSATCISENGNCNTRSDMNSVCDVSNMSSHSNGTNLLSGGRGHGISADGCLYMGSSFKPQVYVNVYIHGDFAASAAASLAILSSEEKFPSQPQPSSSHRKFMSANYSLQTKAFSLAAKRFYWPNYEKKLVEVPRERCGWCLSCKASVSSRKGCLLNAAASNAIKAAAKILASLRQSKTMEGSLASIATYVMYMEESLRGLTVGPFLNASYRNQWHKQVEEAATLGEIKASLLEFERNIRDIAFSADWIRLVDDMGFENQVAQNAKNAAASTQRRGPGRRGRKPAIILEVTDADGKDLSTNFAWWRGGMLSKHIFQKGILPQRMIKNAARHGGCGKINGVQYVDGVEVPKRSRQFLWRAAVRYLDLHVRWNELVRPEQPLQDGKGPETEASAFRNACIVDKKVLGNKISYGVVFENQKHLPSRVLKNILEEEKTGDGKDKYWFMETRIPLYLIKEYEKEVVEVVLTTADKHASTLSNLHKKQLKASGKNIFSFLSQKNNNMGKCLCTLCQLDVPFRYAARCSACQGYCHAQCAVRANIHMGEHVEFIITCKRCYSEKVVTPQNEIVGDSPTSPLLMQGPESQHPATVIKGGKQNGYGRPLEYLNQSSEKNSTTSNRKTNRSGKQNGKRRLSESVDQSSEKKNGLRPPLESSEKPNGIRPPLESSENKLTTNDSNVGKKKSKTKLSWGLIWKTKDPEETGIDFRLKNLLLKGNPNGNLLAPVCHLCTKPYNSDLMYIRCTNCDRWYHAEAVELKESKIMELLGFKCCRCRRIRIPLCPYMDPETRRKLEAKKKPQFKKKKPKNSEPVSNCETNSEQVNELEPDANSAFDTEEAINVEEDDPLYSSPTIEPVNDRHFEVSSPGPGPGSVPKKLQVRRQIKSEKESDGCSANFEPPTGNNPNPGVESSSPVVEWDVSTNGFEDDMMFDYEDLNYEDMEFEPQTYFSFNELLASDSNDPPADTTGDSVAAEEDCNHPEQYQMGITYDEQEPMFSVDSACNVCSLTEPCPDLYCETCGLWIHQHCSPWDDEPPSLETDGAWKCGHCREWR</sequence>
<organism evidence="10 11">
    <name type="scientific">Cynara cardunculus var. scolymus</name>
    <name type="common">Globe artichoke</name>
    <name type="synonym">Cynara scolymus</name>
    <dbReference type="NCBI Taxonomy" id="59895"/>
    <lineage>
        <taxon>Eukaryota</taxon>
        <taxon>Viridiplantae</taxon>
        <taxon>Streptophyta</taxon>
        <taxon>Embryophyta</taxon>
        <taxon>Tracheophyta</taxon>
        <taxon>Spermatophyta</taxon>
        <taxon>Magnoliopsida</taxon>
        <taxon>eudicotyledons</taxon>
        <taxon>Gunneridae</taxon>
        <taxon>Pentapetalae</taxon>
        <taxon>asterids</taxon>
        <taxon>campanulids</taxon>
        <taxon>Asterales</taxon>
        <taxon>Asteraceae</taxon>
        <taxon>Carduoideae</taxon>
        <taxon>Cardueae</taxon>
        <taxon>Carduinae</taxon>
        <taxon>Cynara</taxon>
    </lineage>
</organism>
<dbReference type="PROSITE" id="PS50827">
    <property type="entry name" value="DDT"/>
    <property type="match status" value="1"/>
</dbReference>
<evidence type="ECO:0000259" key="8">
    <source>
        <dbReference type="PROSITE" id="PS50016"/>
    </source>
</evidence>
<evidence type="ECO:0000313" key="11">
    <source>
        <dbReference type="Proteomes" id="UP000243975"/>
    </source>
</evidence>
<dbReference type="CDD" id="cd15532">
    <property type="entry name" value="PHD2_CHD_II"/>
    <property type="match status" value="1"/>
</dbReference>
<dbReference type="InterPro" id="IPR019786">
    <property type="entry name" value="Zinc_finger_PHD-type_CS"/>
</dbReference>
<dbReference type="Gene3D" id="3.30.40.10">
    <property type="entry name" value="Zinc/RING finger domain, C3HC4 (zinc finger)"/>
    <property type="match status" value="2"/>
</dbReference>
<dbReference type="OMA" id="LQIHSHC"/>
<reference evidence="10 11" key="1">
    <citation type="journal article" date="2016" name="Sci. Rep.">
        <title>The genome sequence of the outbreeding globe artichoke constructed de novo incorporating a phase-aware low-pass sequencing strategy of F1 progeny.</title>
        <authorList>
            <person name="Scaglione D."/>
            <person name="Reyes-Chin-Wo S."/>
            <person name="Acquadro A."/>
            <person name="Froenicke L."/>
            <person name="Portis E."/>
            <person name="Beitel C."/>
            <person name="Tirone M."/>
            <person name="Mauro R."/>
            <person name="Lo Monaco A."/>
            <person name="Mauromicale G."/>
            <person name="Faccioli P."/>
            <person name="Cattivelli L."/>
            <person name="Rieseberg L."/>
            <person name="Michelmore R."/>
            <person name="Lanteri S."/>
        </authorList>
    </citation>
    <scope>NUCLEOTIDE SEQUENCE [LARGE SCALE GENOMIC DNA]</scope>
    <source>
        <strain evidence="10">2C</strain>
    </source>
</reference>
<keyword evidence="11" id="KW-1185">Reference proteome</keyword>
<feature type="region of interest" description="Disordered" evidence="7">
    <location>
        <begin position="1548"/>
        <end position="1620"/>
    </location>
</feature>
<dbReference type="EMBL" id="LEKV01003398">
    <property type="protein sequence ID" value="KVI00120.1"/>
    <property type="molecule type" value="Genomic_DNA"/>
</dbReference>
<feature type="compositionally biased region" description="Polar residues" evidence="7">
    <location>
        <begin position="1607"/>
        <end position="1620"/>
    </location>
</feature>
<accession>A0A118JZM4</accession>
<dbReference type="STRING" id="59895.A0A118JZM4"/>
<dbReference type="InterPro" id="IPR001965">
    <property type="entry name" value="Znf_PHD"/>
</dbReference>